<organism evidence="5 6">
    <name type="scientific">Aeoliella mucimassa</name>
    <dbReference type="NCBI Taxonomy" id="2527972"/>
    <lineage>
        <taxon>Bacteria</taxon>
        <taxon>Pseudomonadati</taxon>
        <taxon>Planctomycetota</taxon>
        <taxon>Planctomycetia</taxon>
        <taxon>Pirellulales</taxon>
        <taxon>Lacipirellulaceae</taxon>
        <taxon>Aeoliella</taxon>
    </lineage>
</organism>
<evidence type="ECO:0000256" key="2">
    <source>
        <dbReference type="PROSITE-ProRule" id="PRU00703"/>
    </source>
</evidence>
<dbReference type="SMART" id="SM00116">
    <property type="entry name" value="CBS"/>
    <property type="match status" value="2"/>
</dbReference>
<dbReference type="KEGG" id="amuc:Pan181_30560"/>
<feature type="domain" description="CBS" evidence="4">
    <location>
        <begin position="108"/>
        <end position="164"/>
    </location>
</feature>
<dbReference type="Proteomes" id="UP000315750">
    <property type="component" value="Chromosome"/>
</dbReference>
<dbReference type="SUPFAM" id="SSF54631">
    <property type="entry name" value="CBS-domain pair"/>
    <property type="match status" value="1"/>
</dbReference>
<reference evidence="5 6" key="1">
    <citation type="submission" date="2019-02" db="EMBL/GenBank/DDBJ databases">
        <title>Deep-cultivation of Planctomycetes and their phenomic and genomic characterization uncovers novel biology.</title>
        <authorList>
            <person name="Wiegand S."/>
            <person name="Jogler M."/>
            <person name="Boedeker C."/>
            <person name="Pinto D."/>
            <person name="Vollmers J."/>
            <person name="Rivas-Marin E."/>
            <person name="Kohn T."/>
            <person name="Peeters S.H."/>
            <person name="Heuer A."/>
            <person name="Rast P."/>
            <person name="Oberbeckmann S."/>
            <person name="Bunk B."/>
            <person name="Jeske O."/>
            <person name="Meyerdierks A."/>
            <person name="Storesund J.E."/>
            <person name="Kallscheuer N."/>
            <person name="Luecker S."/>
            <person name="Lage O.M."/>
            <person name="Pohl T."/>
            <person name="Merkel B.J."/>
            <person name="Hornburger P."/>
            <person name="Mueller R.-W."/>
            <person name="Bruemmer F."/>
            <person name="Labrenz M."/>
            <person name="Spormann A.M."/>
            <person name="Op den Camp H."/>
            <person name="Overmann J."/>
            <person name="Amann R."/>
            <person name="Jetten M.S.M."/>
            <person name="Mascher T."/>
            <person name="Medema M.H."/>
            <person name="Devos D.P."/>
            <person name="Kaster A.-K."/>
            <person name="Ovreas L."/>
            <person name="Rohde M."/>
            <person name="Galperin M.Y."/>
            <person name="Jogler C."/>
        </authorList>
    </citation>
    <scope>NUCLEOTIDE SEQUENCE [LARGE SCALE GENOMIC DNA]</scope>
    <source>
        <strain evidence="5 6">Pan181</strain>
    </source>
</reference>
<dbReference type="RefSeq" id="WP_145247616.1">
    <property type="nucleotide sequence ID" value="NZ_CP036278.1"/>
</dbReference>
<dbReference type="AlphaFoldDB" id="A0A518AQ46"/>
<proteinExistence type="predicted"/>
<dbReference type="Gene3D" id="3.10.580.10">
    <property type="entry name" value="CBS-domain"/>
    <property type="match status" value="1"/>
</dbReference>
<name>A0A518AQ46_9BACT</name>
<evidence type="ECO:0000313" key="5">
    <source>
        <dbReference type="EMBL" id="QDU56844.1"/>
    </source>
</evidence>
<dbReference type="InterPro" id="IPR000644">
    <property type="entry name" value="CBS_dom"/>
</dbReference>
<protein>
    <submittedName>
        <fullName evidence="5">CBS domain protein</fullName>
    </submittedName>
</protein>
<gene>
    <name evidence="5" type="ORF">Pan181_30560</name>
</gene>
<feature type="domain" description="CBS" evidence="4">
    <location>
        <begin position="43"/>
        <end position="100"/>
    </location>
</feature>
<evidence type="ECO:0000313" key="6">
    <source>
        <dbReference type="Proteomes" id="UP000315750"/>
    </source>
</evidence>
<dbReference type="OrthoDB" id="5295985at2"/>
<dbReference type="InterPro" id="IPR051257">
    <property type="entry name" value="Diverse_CBS-Domain"/>
</dbReference>
<evidence type="ECO:0000256" key="3">
    <source>
        <dbReference type="SAM" id="MobiDB-lite"/>
    </source>
</evidence>
<accession>A0A518AQ46</accession>
<evidence type="ECO:0000259" key="4">
    <source>
        <dbReference type="PROSITE" id="PS51371"/>
    </source>
</evidence>
<dbReference type="EMBL" id="CP036278">
    <property type="protein sequence ID" value="QDU56844.1"/>
    <property type="molecule type" value="Genomic_DNA"/>
</dbReference>
<dbReference type="PROSITE" id="PS51371">
    <property type="entry name" value="CBS"/>
    <property type="match status" value="2"/>
</dbReference>
<evidence type="ECO:0000256" key="1">
    <source>
        <dbReference type="ARBA" id="ARBA00023122"/>
    </source>
</evidence>
<dbReference type="PANTHER" id="PTHR43080:SF2">
    <property type="entry name" value="CBS DOMAIN-CONTAINING PROTEIN"/>
    <property type="match status" value="1"/>
</dbReference>
<keyword evidence="6" id="KW-1185">Reference proteome</keyword>
<feature type="compositionally biased region" description="Basic and acidic residues" evidence="3">
    <location>
        <begin position="12"/>
        <end position="27"/>
    </location>
</feature>
<feature type="region of interest" description="Disordered" evidence="3">
    <location>
        <begin position="1"/>
        <end position="27"/>
    </location>
</feature>
<dbReference type="InterPro" id="IPR046342">
    <property type="entry name" value="CBS_dom_sf"/>
</dbReference>
<keyword evidence="1 2" id="KW-0129">CBS domain</keyword>
<dbReference type="Pfam" id="PF00571">
    <property type="entry name" value="CBS"/>
    <property type="match status" value="2"/>
</dbReference>
<dbReference type="PANTHER" id="PTHR43080">
    <property type="entry name" value="CBS DOMAIN-CONTAINING PROTEIN CBSX3, MITOCHONDRIAL"/>
    <property type="match status" value="1"/>
</dbReference>
<sequence>MTSRRPFPADSGEFHDPLENYDPKEYDDPLEEALATQPASAIQSTPYVGVSPDTTIEQAVKKLSGLQVACLLVEEDEKLVGVFSDRDLLDKIALEYEAKKHLPVRDFMTSNPNFVYDTDSAAAVLTVMAVHGFRHVPVINLDHKIVGIASPYRITSFLRSYFAG</sequence>